<keyword evidence="9" id="KW-0472">Membrane</keyword>
<dbReference type="Gene3D" id="3.40.50.300">
    <property type="entry name" value="P-loop containing nucleotide triphosphate hydrolases"/>
    <property type="match status" value="1"/>
</dbReference>
<evidence type="ECO:0000256" key="6">
    <source>
        <dbReference type="ARBA" id="ARBA00022741"/>
    </source>
</evidence>
<dbReference type="InterPro" id="IPR003593">
    <property type="entry name" value="AAA+_ATPase"/>
</dbReference>
<dbReference type="InterPro" id="IPR003439">
    <property type="entry name" value="ABC_transporter-like_ATP-bd"/>
</dbReference>
<feature type="domain" description="Mop" evidence="12">
    <location>
        <begin position="290"/>
        <end position="356"/>
    </location>
</feature>
<dbReference type="Pfam" id="PF00005">
    <property type="entry name" value="ABC_tran"/>
    <property type="match status" value="1"/>
</dbReference>
<evidence type="ECO:0000256" key="1">
    <source>
        <dbReference type="ARBA" id="ARBA00005417"/>
    </source>
</evidence>
<keyword evidence="14" id="KW-1185">Reference proteome</keyword>
<dbReference type="SMART" id="SM00382">
    <property type="entry name" value="AAA"/>
    <property type="match status" value="1"/>
</dbReference>
<dbReference type="SUPFAM" id="SSF50331">
    <property type="entry name" value="MOP-like"/>
    <property type="match status" value="1"/>
</dbReference>
<dbReference type="PROSITE" id="PS00211">
    <property type="entry name" value="ABC_TRANSPORTER_1"/>
    <property type="match status" value="1"/>
</dbReference>
<evidence type="ECO:0000256" key="2">
    <source>
        <dbReference type="ARBA" id="ARBA00022448"/>
    </source>
</evidence>
<dbReference type="Proteomes" id="UP000249590">
    <property type="component" value="Unassembled WGS sequence"/>
</dbReference>
<keyword evidence="4 10" id="KW-0500">Molybdenum</keyword>
<feature type="domain" description="ABC transporter" evidence="11">
    <location>
        <begin position="3"/>
        <end position="230"/>
    </location>
</feature>
<keyword evidence="7 13" id="KW-0067">ATP-binding</keyword>
<comment type="caution">
    <text evidence="13">The sequence shown here is derived from an EMBL/GenBank/DDBJ whole genome shotgun (WGS) entry which is preliminary data.</text>
</comment>
<dbReference type="InterPro" id="IPR004606">
    <property type="entry name" value="Mop_domain"/>
</dbReference>
<dbReference type="GO" id="GO:0016887">
    <property type="term" value="F:ATP hydrolysis activity"/>
    <property type="evidence" value="ECO:0007669"/>
    <property type="project" value="InterPro"/>
</dbReference>
<evidence type="ECO:0000256" key="10">
    <source>
        <dbReference type="PROSITE-ProRule" id="PRU01213"/>
    </source>
</evidence>
<dbReference type="GO" id="GO:0015098">
    <property type="term" value="F:molybdate ion transmembrane transporter activity"/>
    <property type="evidence" value="ECO:0007669"/>
    <property type="project" value="InterPro"/>
</dbReference>
<keyword evidence="3" id="KW-1003">Cell membrane</keyword>
<dbReference type="SUPFAM" id="SSF52540">
    <property type="entry name" value="P-loop containing nucleoside triphosphate hydrolases"/>
    <property type="match status" value="1"/>
</dbReference>
<dbReference type="PANTHER" id="PTHR43514">
    <property type="entry name" value="ABC TRANSPORTER I FAMILY MEMBER 10"/>
    <property type="match status" value="1"/>
</dbReference>
<gene>
    <name evidence="13" type="primary">modC</name>
    <name evidence="13" type="ORF">DLJ53_08005</name>
</gene>
<evidence type="ECO:0000256" key="3">
    <source>
        <dbReference type="ARBA" id="ARBA00022475"/>
    </source>
</evidence>
<dbReference type="InterPro" id="IPR011868">
    <property type="entry name" value="ModC_ABC_ATP-bd"/>
</dbReference>
<dbReference type="OrthoDB" id="9802264at2"/>
<dbReference type="PROSITE" id="PS50893">
    <property type="entry name" value="ABC_TRANSPORTER_2"/>
    <property type="match status" value="1"/>
</dbReference>
<dbReference type="PROSITE" id="PS51866">
    <property type="entry name" value="MOP"/>
    <property type="match status" value="1"/>
</dbReference>
<evidence type="ECO:0000313" key="13">
    <source>
        <dbReference type="EMBL" id="RAI04374.1"/>
    </source>
</evidence>
<proteinExistence type="inferred from homology"/>
<protein>
    <submittedName>
        <fullName evidence="13">Molybdenum ABC transporter ATP-binding protein</fullName>
    </submittedName>
</protein>
<dbReference type="InterPro" id="IPR050334">
    <property type="entry name" value="Molybdenum_import_ModC"/>
</dbReference>
<dbReference type="AlphaFoldDB" id="A0A8B2P346"/>
<keyword evidence="8" id="KW-1278">Translocase</keyword>
<sequence>MKVAVRLVRRAGFPIDVAFEASGGITALFGRSGAGKSTVIAMIAGLERPEAGHVSVGDRVLFDSASGRNVSPHARRTPVVFQDGRLFPHLTVAGNLAFARRFGGGRPAALEPIVELLGIGPLMRRRPGRLSGGEKQRVAIARALATSPDMLLLDEPLAALDEARKAEILPYLERLRSETGLPMIYVSHAVSEVARLADRVVMLRDGRSVAAGPVAEVFADASAAAIMGPRDAGAILEGTVARHHPADGLTEVTLSSVPLMLPLVSAAPGTRVRLRLRATDIIVTTGPTEGMSTRNVMPARVTFVREGEGPGALVGLVCGEDRLIARLTQRSVRELGLTPGVACAAILKAIAVPPEDVTVLG</sequence>
<dbReference type="InterPro" id="IPR017871">
    <property type="entry name" value="ABC_transporter-like_CS"/>
</dbReference>
<keyword evidence="2" id="KW-0813">Transport</keyword>
<evidence type="ECO:0000256" key="5">
    <source>
        <dbReference type="ARBA" id="ARBA00022519"/>
    </source>
</evidence>
<dbReference type="GO" id="GO:0140359">
    <property type="term" value="F:ABC-type transporter activity"/>
    <property type="evidence" value="ECO:0007669"/>
    <property type="project" value="InterPro"/>
</dbReference>
<dbReference type="Gene3D" id="2.40.50.100">
    <property type="match status" value="1"/>
</dbReference>
<comment type="similarity">
    <text evidence="1">Belongs to the ABC transporter superfamily.</text>
</comment>
<dbReference type="GO" id="GO:0016020">
    <property type="term" value="C:membrane"/>
    <property type="evidence" value="ECO:0007669"/>
    <property type="project" value="InterPro"/>
</dbReference>
<evidence type="ECO:0000313" key="14">
    <source>
        <dbReference type="Proteomes" id="UP000249590"/>
    </source>
</evidence>
<name>A0A8B2P346_9HYPH</name>
<dbReference type="EMBL" id="QHHQ01000001">
    <property type="protein sequence ID" value="RAI04374.1"/>
    <property type="molecule type" value="Genomic_DNA"/>
</dbReference>
<evidence type="ECO:0000256" key="8">
    <source>
        <dbReference type="ARBA" id="ARBA00022967"/>
    </source>
</evidence>
<keyword evidence="6" id="KW-0547">Nucleotide-binding</keyword>
<dbReference type="Pfam" id="PF03459">
    <property type="entry name" value="TOBE"/>
    <property type="match status" value="1"/>
</dbReference>
<evidence type="ECO:0000259" key="11">
    <source>
        <dbReference type="PROSITE" id="PS50893"/>
    </source>
</evidence>
<dbReference type="NCBIfam" id="TIGR02142">
    <property type="entry name" value="modC_ABC"/>
    <property type="match status" value="1"/>
</dbReference>
<accession>A0A8B2P346</accession>
<dbReference type="PANTHER" id="PTHR43514:SF4">
    <property type="entry name" value="ABC TRANSPORTER I FAMILY MEMBER 10"/>
    <property type="match status" value="1"/>
</dbReference>
<dbReference type="InterPro" id="IPR005116">
    <property type="entry name" value="Transp-assoc_OB_typ1"/>
</dbReference>
<dbReference type="GO" id="GO:0005524">
    <property type="term" value="F:ATP binding"/>
    <property type="evidence" value="ECO:0007669"/>
    <property type="project" value="UniProtKB-KW"/>
</dbReference>
<reference evidence="13 14" key="1">
    <citation type="submission" date="2018-05" db="EMBL/GenBank/DDBJ databases">
        <title>Acuticoccus sediminis sp. nov., isolated from deep-sea sediment of Indian Ocean.</title>
        <authorList>
            <person name="Liu X."/>
            <person name="Lai Q."/>
            <person name="Du Y."/>
            <person name="Sun F."/>
            <person name="Zhang X."/>
            <person name="Wang S."/>
            <person name="Shao Z."/>
        </authorList>
    </citation>
    <scope>NUCLEOTIDE SEQUENCE [LARGE SCALE GENOMIC DNA]</scope>
    <source>
        <strain evidence="13 14">PTG4-2</strain>
    </source>
</reference>
<keyword evidence="5" id="KW-0997">Cell inner membrane</keyword>
<dbReference type="InterPro" id="IPR027417">
    <property type="entry name" value="P-loop_NTPase"/>
</dbReference>
<evidence type="ECO:0000256" key="9">
    <source>
        <dbReference type="ARBA" id="ARBA00023136"/>
    </source>
</evidence>
<evidence type="ECO:0000256" key="7">
    <source>
        <dbReference type="ARBA" id="ARBA00022840"/>
    </source>
</evidence>
<organism evidence="13 14">
    <name type="scientific">Acuticoccus sediminis</name>
    <dbReference type="NCBI Taxonomy" id="2184697"/>
    <lineage>
        <taxon>Bacteria</taxon>
        <taxon>Pseudomonadati</taxon>
        <taxon>Pseudomonadota</taxon>
        <taxon>Alphaproteobacteria</taxon>
        <taxon>Hyphomicrobiales</taxon>
        <taxon>Amorphaceae</taxon>
        <taxon>Acuticoccus</taxon>
    </lineage>
</organism>
<evidence type="ECO:0000256" key="4">
    <source>
        <dbReference type="ARBA" id="ARBA00022505"/>
    </source>
</evidence>
<dbReference type="InterPro" id="IPR008995">
    <property type="entry name" value="Mo/tungstate-bd_C_term_dom"/>
</dbReference>
<evidence type="ECO:0000259" key="12">
    <source>
        <dbReference type="PROSITE" id="PS51866"/>
    </source>
</evidence>